<feature type="compositionally biased region" description="Low complexity" evidence="1">
    <location>
        <begin position="422"/>
        <end position="437"/>
    </location>
</feature>
<evidence type="ECO:0000259" key="3">
    <source>
        <dbReference type="Pfam" id="PF02698"/>
    </source>
</evidence>
<comment type="caution">
    <text evidence="4">The sequence shown here is derived from an EMBL/GenBank/DDBJ whole genome shotgun (WGS) entry which is preliminary data.</text>
</comment>
<dbReference type="InterPro" id="IPR051599">
    <property type="entry name" value="Cell_Envelope_Assoc"/>
</dbReference>
<gene>
    <name evidence="4" type="ORF">IAB19_05185</name>
</gene>
<evidence type="ECO:0000313" key="4">
    <source>
        <dbReference type="EMBL" id="MBO8415754.1"/>
    </source>
</evidence>
<evidence type="ECO:0000256" key="1">
    <source>
        <dbReference type="SAM" id="MobiDB-lite"/>
    </source>
</evidence>
<feature type="compositionally biased region" description="Low complexity" evidence="1">
    <location>
        <begin position="455"/>
        <end position="479"/>
    </location>
</feature>
<feature type="compositionally biased region" description="Low complexity" evidence="1">
    <location>
        <begin position="359"/>
        <end position="371"/>
    </location>
</feature>
<accession>A0A9D9DC81</accession>
<evidence type="ECO:0000256" key="2">
    <source>
        <dbReference type="SAM" id="Phobius"/>
    </source>
</evidence>
<dbReference type="AlphaFoldDB" id="A0A9D9DC81"/>
<dbReference type="EMBL" id="JADINH010000110">
    <property type="protein sequence ID" value="MBO8415754.1"/>
    <property type="molecule type" value="Genomic_DNA"/>
</dbReference>
<reference evidence="4" key="2">
    <citation type="journal article" date="2021" name="PeerJ">
        <title>Extensive microbial diversity within the chicken gut microbiome revealed by metagenomics and culture.</title>
        <authorList>
            <person name="Gilroy R."/>
            <person name="Ravi A."/>
            <person name="Getino M."/>
            <person name="Pursley I."/>
            <person name="Horton D.L."/>
            <person name="Alikhan N.F."/>
            <person name="Baker D."/>
            <person name="Gharbi K."/>
            <person name="Hall N."/>
            <person name="Watson M."/>
            <person name="Adriaenssens E.M."/>
            <person name="Foster-Nyarko E."/>
            <person name="Jarju S."/>
            <person name="Secka A."/>
            <person name="Antonio M."/>
            <person name="Oren A."/>
            <person name="Chaudhuri R.R."/>
            <person name="La Ragione R."/>
            <person name="Hildebrand F."/>
            <person name="Pallen M.J."/>
        </authorList>
    </citation>
    <scope>NUCLEOTIDE SEQUENCE</scope>
    <source>
        <strain evidence="4">17213</strain>
    </source>
</reference>
<dbReference type="InterPro" id="IPR003848">
    <property type="entry name" value="DUF218"/>
</dbReference>
<protein>
    <submittedName>
        <fullName evidence="4">YdcF family protein</fullName>
    </submittedName>
</protein>
<keyword evidence="2" id="KW-0472">Membrane</keyword>
<name>A0A9D9DC81_9GAMM</name>
<keyword evidence="2" id="KW-0812">Transmembrane</keyword>
<dbReference type="PANTHER" id="PTHR30336">
    <property type="entry name" value="INNER MEMBRANE PROTEIN, PROBABLE PERMEASE"/>
    <property type="match status" value="1"/>
</dbReference>
<feature type="domain" description="DUF218" evidence="3">
    <location>
        <begin position="75"/>
        <end position="186"/>
    </location>
</feature>
<feature type="transmembrane region" description="Helical" evidence="2">
    <location>
        <begin position="22"/>
        <end position="41"/>
    </location>
</feature>
<dbReference type="Proteomes" id="UP000823631">
    <property type="component" value="Unassembled WGS sequence"/>
</dbReference>
<sequence>MAHRDNAPGKEFGFELNRFIKALLYVGAVFVLGFFLFIVLACMRISSCAFFTYNSYNEIPAHKVGLLLGTAPNVAPGQPNDFFTNRIMAAASLYHKGKIEYILVSGDNRHESYNEPRMMMNALLKAGVPLDHIVADFAGFSTIDSVLRARYVFMLNDMIIISQDFHNERAIFIAKANGIDAIGFNASNPSSFIANFKVSVREFFARIKCVFDVYLLDSKPTYLGDPIAIGNVPLPKKATDKPKYITSKPKQPGYSVKGLEELALLRLQASAKQPTDSALILNQRRKAVEAFQQTLLKEDAESGDAPLHHVPMASPLDLPDTMTRSSAEELRRNSSHAADPENDDLSLTGTEVTEDLEGAAAGAAASAAPASPHEDAAEAEPFDPANELMDGPELPALEIPSEVPAHLAAPDVLGGAHSSTTAKPAAAAPAGAAGRAAEQSPAVQRAGQAQNSTVRPAQPEAAPQQAQPVQRRAPAPSRRAPVDDEPRQLFGDPWE</sequence>
<proteinExistence type="predicted"/>
<organism evidence="4 5">
    <name type="scientific">Candidatus Avisuccinivibrio stercorigallinarum</name>
    <dbReference type="NCBI Taxonomy" id="2840704"/>
    <lineage>
        <taxon>Bacteria</taxon>
        <taxon>Pseudomonadati</taxon>
        <taxon>Pseudomonadota</taxon>
        <taxon>Gammaproteobacteria</taxon>
        <taxon>Aeromonadales</taxon>
        <taxon>Succinivibrionaceae</taxon>
        <taxon>Succinivibrionaceae incertae sedis</taxon>
        <taxon>Candidatus Avisuccinivibrio</taxon>
    </lineage>
</organism>
<dbReference type="GO" id="GO:0005886">
    <property type="term" value="C:plasma membrane"/>
    <property type="evidence" value="ECO:0007669"/>
    <property type="project" value="TreeGrafter"/>
</dbReference>
<reference evidence="4" key="1">
    <citation type="submission" date="2020-10" db="EMBL/GenBank/DDBJ databases">
        <authorList>
            <person name="Gilroy R."/>
        </authorList>
    </citation>
    <scope>NUCLEOTIDE SEQUENCE</scope>
    <source>
        <strain evidence="4">17213</strain>
    </source>
</reference>
<keyword evidence="2" id="KW-1133">Transmembrane helix</keyword>
<feature type="region of interest" description="Disordered" evidence="1">
    <location>
        <begin position="302"/>
        <end position="346"/>
    </location>
</feature>
<dbReference type="CDD" id="cd06259">
    <property type="entry name" value="YdcF-like"/>
    <property type="match status" value="1"/>
</dbReference>
<evidence type="ECO:0000313" key="5">
    <source>
        <dbReference type="Proteomes" id="UP000823631"/>
    </source>
</evidence>
<dbReference type="Pfam" id="PF02698">
    <property type="entry name" value="DUF218"/>
    <property type="match status" value="1"/>
</dbReference>
<dbReference type="PANTHER" id="PTHR30336:SF20">
    <property type="entry name" value="DUF218 DOMAIN-CONTAINING PROTEIN"/>
    <property type="match status" value="1"/>
</dbReference>
<feature type="region of interest" description="Disordered" evidence="1">
    <location>
        <begin position="359"/>
        <end position="495"/>
    </location>
</feature>